<feature type="region of interest" description="Disordered" evidence="1">
    <location>
        <begin position="1"/>
        <end position="40"/>
    </location>
</feature>
<organism evidence="2 3">
    <name type="scientific">Nonomuraea polychroma</name>
    <dbReference type="NCBI Taxonomy" id="46176"/>
    <lineage>
        <taxon>Bacteria</taxon>
        <taxon>Bacillati</taxon>
        <taxon>Actinomycetota</taxon>
        <taxon>Actinomycetes</taxon>
        <taxon>Streptosporangiales</taxon>
        <taxon>Streptosporangiaceae</taxon>
        <taxon>Nonomuraea</taxon>
    </lineage>
</organism>
<feature type="compositionally biased region" description="Basic and acidic residues" evidence="1">
    <location>
        <begin position="8"/>
        <end position="19"/>
    </location>
</feature>
<evidence type="ECO:0000256" key="1">
    <source>
        <dbReference type="SAM" id="MobiDB-lite"/>
    </source>
</evidence>
<dbReference type="AlphaFoldDB" id="A0A438MI16"/>
<gene>
    <name evidence="2" type="ORF">EDD27_8337</name>
</gene>
<keyword evidence="3" id="KW-1185">Reference proteome</keyword>
<reference evidence="2 3" key="1">
    <citation type="submission" date="2019-01" db="EMBL/GenBank/DDBJ databases">
        <title>Sequencing the genomes of 1000 actinobacteria strains.</title>
        <authorList>
            <person name="Klenk H.-P."/>
        </authorList>
    </citation>
    <scope>NUCLEOTIDE SEQUENCE [LARGE SCALE GENOMIC DNA]</scope>
    <source>
        <strain evidence="2 3">DSM 43925</strain>
    </source>
</reference>
<sequence length="62" mass="6912">MSSPRNHPPAERGDNEETIRTLLTAAKEESPVLAADEEPGEILDEFDAAFIRSKELNPDDFE</sequence>
<evidence type="ECO:0000313" key="3">
    <source>
        <dbReference type="Proteomes" id="UP000284824"/>
    </source>
</evidence>
<protein>
    <submittedName>
        <fullName evidence="2">Uncharacterized protein</fullName>
    </submittedName>
</protein>
<dbReference type="Proteomes" id="UP000284824">
    <property type="component" value="Unassembled WGS sequence"/>
</dbReference>
<comment type="caution">
    <text evidence="2">The sequence shown here is derived from an EMBL/GenBank/DDBJ whole genome shotgun (WGS) entry which is preliminary data.</text>
</comment>
<proteinExistence type="predicted"/>
<dbReference type="RefSeq" id="WP_127937146.1">
    <property type="nucleotide sequence ID" value="NZ_SAUN01000001.1"/>
</dbReference>
<dbReference type="OrthoDB" id="3541135at2"/>
<evidence type="ECO:0000313" key="2">
    <source>
        <dbReference type="EMBL" id="RVX45530.1"/>
    </source>
</evidence>
<accession>A0A438MI16</accession>
<name>A0A438MI16_9ACTN</name>
<dbReference type="EMBL" id="SAUN01000001">
    <property type="protein sequence ID" value="RVX45530.1"/>
    <property type="molecule type" value="Genomic_DNA"/>
</dbReference>